<dbReference type="GO" id="GO:0042907">
    <property type="term" value="F:xanthine transmembrane transporter activity"/>
    <property type="evidence" value="ECO:0007669"/>
    <property type="project" value="TreeGrafter"/>
</dbReference>
<keyword evidence="6 8" id="KW-1133">Transmembrane helix</keyword>
<evidence type="ECO:0000313" key="9">
    <source>
        <dbReference type="EMBL" id="SDW86003.1"/>
    </source>
</evidence>
<feature type="transmembrane region" description="Helical" evidence="8">
    <location>
        <begin position="329"/>
        <end position="350"/>
    </location>
</feature>
<keyword evidence="7 8" id="KW-0472">Membrane</keyword>
<comment type="subcellular location">
    <subcellularLocation>
        <location evidence="1">Cell membrane</location>
        <topology evidence="1">Multi-pass membrane protein</topology>
    </subcellularLocation>
</comment>
<dbReference type="Pfam" id="PF00860">
    <property type="entry name" value="Xan_ur_permease"/>
    <property type="match status" value="1"/>
</dbReference>
<feature type="transmembrane region" description="Helical" evidence="8">
    <location>
        <begin position="178"/>
        <end position="198"/>
    </location>
</feature>
<dbReference type="InterPro" id="IPR006042">
    <property type="entry name" value="Xan_ur_permease"/>
</dbReference>
<protein>
    <submittedName>
        <fullName evidence="9">Nucleobase:cation symporter-2, NCS2 family</fullName>
    </submittedName>
</protein>
<feature type="transmembrane region" description="Helical" evidence="8">
    <location>
        <begin position="116"/>
        <end position="138"/>
    </location>
</feature>
<evidence type="ECO:0000256" key="8">
    <source>
        <dbReference type="SAM" id="Phobius"/>
    </source>
</evidence>
<dbReference type="RefSeq" id="WP_012939411.1">
    <property type="nucleotide sequence ID" value="NZ_FNOP01000007.1"/>
</dbReference>
<comment type="similarity">
    <text evidence="2">Belongs to the nucleobase:cation symporter-2 (NCS2) (TC 2.A.40) family.</text>
</comment>
<dbReference type="GeneID" id="78335780"/>
<dbReference type="NCBIfam" id="TIGR03173">
    <property type="entry name" value="pbuX"/>
    <property type="match status" value="1"/>
</dbReference>
<comment type="caution">
    <text evidence="9">The sequence shown here is derived from an EMBL/GenBank/DDBJ whole genome shotgun (WGS) entry which is preliminary data.</text>
</comment>
<evidence type="ECO:0000256" key="6">
    <source>
        <dbReference type="ARBA" id="ARBA00022989"/>
    </source>
</evidence>
<dbReference type="NCBIfam" id="TIGR00801">
    <property type="entry name" value="ncs2"/>
    <property type="match status" value="1"/>
</dbReference>
<evidence type="ECO:0000256" key="2">
    <source>
        <dbReference type="ARBA" id="ARBA00008821"/>
    </source>
</evidence>
<sequence>MAEEKIQEPGLDLSDPIYRFDGEISLKKAVPFGLQHVLAMFVANIAPILIVTGAVKMPTEQAAALIQAAMIMAGVGSLFQMFPVGPLGSRLPIIMGISFTFVSTFCVIGAKYGYGAILGAALVGGCLEGCLGLIARWWRRFIPPIVSASVVTSIGFSLLGIGANSFGGGFGNPHFGEAPYMIVGTVTLVSCLVFNIKAKSFYKQLSVLFGLIVGYITAFFYGMVDLSKIGSAGLFSLPQPLPYALEFHPDAIFSVFLIFLVSATETLGDTSALTVMGFGRNATDKEIEGSIGVDGFISALSSLFGCLPITSFSQNVGLIAMTHVVNRKAVASGAAIMILAGLFPVLGVILASLPEAVLGGCTLMMFGSIVVSGVRMLGSCGYSQRNMIIAALSLSIGIGFTQNPAIFKIFPDLMKSVFAENCVAVVFVVAVVLNLILPEEMK</sequence>
<feature type="transmembrane region" description="Helical" evidence="8">
    <location>
        <begin position="205"/>
        <end position="223"/>
    </location>
</feature>
<keyword evidence="3" id="KW-0813">Transport</keyword>
<dbReference type="GO" id="GO:0005886">
    <property type="term" value="C:plasma membrane"/>
    <property type="evidence" value="ECO:0007669"/>
    <property type="project" value="UniProtKB-SubCell"/>
</dbReference>
<name>A0A1H2WZA6_ACIFE</name>
<feature type="transmembrane region" description="Helical" evidence="8">
    <location>
        <begin position="37"/>
        <end position="55"/>
    </location>
</feature>
<feature type="transmembrane region" description="Helical" evidence="8">
    <location>
        <begin position="61"/>
        <end position="79"/>
    </location>
</feature>
<feature type="transmembrane region" description="Helical" evidence="8">
    <location>
        <begin position="356"/>
        <end position="374"/>
    </location>
</feature>
<evidence type="ECO:0000313" key="10">
    <source>
        <dbReference type="Proteomes" id="UP000182379"/>
    </source>
</evidence>
<evidence type="ECO:0000256" key="7">
    <source>
        <dbReference type="ARBA" id="ARBA00023136"/>
    </source>
</evidence>
<dbReference type="NCBIfam" id="NF037981">
    <property type="entry name" value="NCS2_1"/>
    <property type="match status" value="1"/>
</dbReference>
<dbReference type="AlphaFoldDB" id="A0A1H2WZA6"/>
<accession>A0A1H2WZA6</accession>
<dbReference type="InterPro" id="IPR017588">
    <property type="entry name" value="UacT-like"/>
</dbReference>
<dbReference type="PANTHER" id="PTHR42810:SF2">
    <property type="entry name" value="PURINE PERMEASE C1399.01C-RELATED"/>
    <property type="match status" value="1"/>
</dbReference>
<dbReference type="InterPro" id="IPR006043">
    <property type="entry name" value="NCS2"/>
</dbReference>
<gene>
    <name evidence="9" type="ORF">SAMN05216495_10769</name>
</gene>
<dbReference type="OMA" id="MVVSMTE"/>
<keyword evidence="5 8" id="KW-0812">Transmembrane</keyword>
<feature type="transmembrane region" description="Helical" evidence="8">
    <location>
        <begin position="418"/>
        <end position="437"/>
    </location>
</feature>
<reference evidence="9 10" key="1">
    <citation type="submission" date="2016-10" db="EMBL/GenBank/DDBJ databases">
        <authorList>
            <person name="Varghese N."/>
            <person name="Submissions S."/>
        </authorList>
    </citation>
    <scope>NUCLEOTIDE SEQUENCE [LARGE SCALE GENOMIC DNA]</scope>
    <source>
        <strain evidence="9 10">WCC6</strain>
    </source>
</reference>
<dbReference type="PROSITE" id="PS01116">
    <property type="entry name" value="XANTH_URACIL_PERMASE"/>
    <property type="match status" value="1"/>
</dbReference>
<feature type="transmembrane region" description="Helical" evidence="8">
    <location>
        <begin position="243"/>
        <end position="263"/>
    </location>
</feature>
<keyword evidence="4" id="KW-1003">Cell membrane</keyword>
<evidence type="ECO:0000256" key="1">
    <source>
        <dbReference type="ARBA" id="ARBA00004651"/>
    </source>
</evidence>
<evidence type="ECO:0000256" key="4">
    <source>
        <dbReference type="ARBA" id="ARBA00022475"/>
    </source>
</evidence>
<dbReference type="EMBL" id="FNOP01000007">
    <property type="protein sequence ID" value="SDW86003.1"/>
    <property type="molecule type" value="Genomic_DNA"/>
</dbReference>
<dbReference type="Proteomes" id="UP000182379">
    <property type="component" value="Unassembled WGS sequence"/>
</dbReference>
<feature type="transmembrane region" description="Helical" evidence="8">
    <location>
        <begin position="386"/>
        <end position="406"/>
    </location>
</feature>
<dbReference type="PANTHER" id="PTHR42810">
    <property type="entry name" value="PURINE PERMEASE C1399.01C-RELATED"/>
    <property type="match status" value="1"/>
</dbReference>
<proteinExistence type="inferred from homology"/>
<evidence type="ECO:0000256" key="3">
    <source>
        <dbReference type="ARBA" id="ARBA00022448"/>
    </source>
</evidence>
<evidence type="ECO:0000256" key="5">
    <source>
        <dbReference type="ARBA" id="ARBA00022692"/>
    </source>
</evidence>
<organism evidence="9 10">
    <name type="scientific">Acidaminococcus fermentans</name>
    <dbReference type="NCBI Taxonomy" id="905"/>
    <lineage>
        <taxon>Bacteria</taxon>
        <taxon>Bacillati</taxon>
        <taxon>Bacillota</taxon>
        <taxon>Negativicutes</taxon>
        <taxon>Acidaminococcales</taxon>
        <taxon>Acidaminococcaceae</taxon>
        <taxon>Acidaminococcus</taxon>
    </lineage>
</organism>
<feature type="transmembrane region" description="Helical" evidence="8">
    <location>
        <begin position="145"/>
        <end position="166"/>
    </location>
</feature>